<feature type="active site" description="Charge relay system" evidence="6">
    <location>
        <position position="305"/>
    </location>
</feature>
<evidence type="ECO:0000313" key="10">
    <source>
        <dbReference type="Proteomes" id="UP000503088"/>
    </source>
</evidence>
<dbReference type="InterPro" id="IPR015500">
    <property type="entry name" value="Peptidase_S8_subtilisin-rel"/>
</dbReference>
<dbReference type="Proteomes" id="UP000503088">
    <property type="component" value="Chromosome"/>
</dbReference>
<protein>
    <submittedName>
        <fullName evidence="9">S8 family peptidase</fullName>
    </submittedName>
</protein>
<dbReference type="GO" id="GO:0004252">
    <property type="term" value="F:serine-type endopeptidase activity"/>
    <property type="evidence" value="ECO:0007669"/>
    <property type="project" value="UniProtKB-UniRule"/>
</dbReference>
<dbReference type="PANTHER" id="PTHR43806:SF11">
    <property type="entry name" value="CEREVISIN-RELATED"/>
    <property type="match status" value="1"/>
</dbReference>
<dbReference type="EMBL" id="CP048104">
    <property type="protein sequence ID" value="QKG85180.1"/>
    <property type="molecule type" value="Genomic_DNA"/>
</dbReference>
<keyword evidence="10" id="KW-1185">Reference proteome</keyword>
<keyword evidence="4 6" id="KW-0378">Hydrolase</keyword>
<keyword evidence="3" id="KW-0479">Metal-binding</keyword>
<dbReference type="SUPFAM" id="SSF52743">
    <property type="entry name" value="Subtilisin-like"/>
    <property type="match status" value="1"/>
</dbReference>
<dbReference type="InterPro" id="IPR050131">
    <property type="entry name" value="Peptidase_S8_subtilisin-like"/>
</dbReference>
<keyword evidence="2 6" id="KW-0645">Protease</keyword>
<gene>
    <name evidence="9" type="ORF">GXN76_12330</name>
</gene>
<keyword evidence="5 6" id="KW-0720">Serine protease</keyword>
<dbReference type="Gene3D" id="3.40.50.200">
    <property type="entry name" value="Peptidase S8/S53 domain"/>
    <property type="match status" value="1"/>
</dbReference>
<dbReference type="PROSITE" id="PS51892">
    <property type="entry name" value="SUBTILASE"/>
    <property type="match status" value="1"/>
</dbReference>
<dbReference type="InterPro" id="IPR022398">
    <property type="entry name" value="Peptidase_S8_His-AS"/>
</dbReference>
<dbReference type="PROSITE" id="PS00136">
    <property type="entry name" value="SUBTILASE_ASP"/>
    <property type="match status" value="1"/>
</dbReference>
<proteinExistence type="inferred from homology"/>
<evidence type="ECO:0000256" key="5">
    <source>
        <dbReference type="ARBA" id="ARBA00022825"/>
    </source>
</evidence>
<comment type="similarity">
    <text evidence="1 6 7">Belongs to the peptidase S8 family.</text>
</comment>
<organism evidence="9 10">
    <name type="scientific">Kroppenstedtia pulmonis</name>
    <dbReference type="NCBI Taxonomy" id="1380685"/>
    <lineage>
        <taxon>Bacteria</taxon>
        <taxon>Bacillati</taxon>
        <taxon>Bacillota</taxon>
        <taxon>Bacilli</taxon>
        <taxon>Bacillales</taxon>
        <taxon>Thermoactinomycetaceae</taxon>
        <taxon>Kroppenstedtia</taxon>
    </lineage>
</organism>
<dbReference type="GO" id="GO:0006508">
    <property type="term" value="P:proteolysis"/>
    <property type="evidence" value="ECO:0007669"/>
    <property type="project" value="UniProtKB-KW"/>
</dbReference>
<dbReference type="GO" id="GO:0046872">
    <property type="term" value="F:metal ion binding"/>
    <property type="evidence" value="ECO:0007669"/>
    <property type="project" value="UniProtKB-KW"/>
</dbReference>
<feature type="domain" description="Peptidase S8/S53" evidence="8">
    <location>
        <begin position="104"/>
        <end position="338"/>
    </location>
</feature>
<dbReference type="KEGG" id="kpul:GXN76_12330"/>
<feature type="active site" description="Charge relay system" evidence="6">
    <location>
        <position position="113"/>
    </location>
</feature>
<name>A0A7D3Y1C0_9BACL</name>
<dbReference type="PANTHER" id="PTHR43806">
    <property type="entry name" value="PEPTIDASE S8"/>
    <property type="match status" value="1"/>
</dbReference>
<dbReference type="RefSeq" id="WP_173223592.1">
    <property type="nucleotide sequence ID" value="NZ_CP048104.1"/>
</dbReference>
<dbReference type="Pfam" id="PF00082">
    <property type="entry name" value="Peptidase_S8"/>
    <property type="match status" value="1"/>
</dbReference>
<evidence type="ECO:0000256" key="2">
    <source>
        <dbReference type="ARBA" id="ARBA00022670"/>
    </source>
</evidence>
<evidence type="ECO:0000256" key="7">
    <source>
        <dbReference type="RuleBase" id="RU003355"/>
    </source>
</evidence>
<dbReference type="InterPro" id="IPR000209">
    <property type="entry name" value="Peptidase_S8/S53_dom"/>
</dbReference>
<dbReference type="PRINTS" id="PR00723">
    <property type="entry name" value="SUBTILISIN"/>
</dbReference>
<accession>A0A7D3Y1C0</accession>
<evidence type="ECO:0000256" key="1">
    <source>
        <dbReference type="ARBA" id="ARBA00011073"/>
    </source>
</evidence>
<dbReference type="CDD" id="cd07477">
    <property type="entry name" value="Peptidases_S8_Subtilisin_subset"/>
    <property type="match status" value="1"/>
</dbReference>
<evidence type="ECO:0000313" key="9">
    <source>
        <dbReference type="EMBL" id="QKG85180.1"/>
    </source>
</evidence>
<evidence type="ECO:0000256" key="4">
    <source>
        <dbReference type="ARBA" id="ARBA00022801"/>
    </source>
</evidence>
<dbReference type="InterPro" id="IPR023828">
    <property type="entry name" value="Peptidase_S8_Ser-AS"/>
</dbReference>
<evidence type="ECO:0000256" key="6">
    <source>
        <dbReference type="PROSITE-ProRule" id="PRU01240"/>
    </source>
</evidence>
<dbReference type="PROSITE" id="PS00137">
    <property type="entry name" value="SUBTILASE_HIS"/>
    <property type="match status" value="1"/>
</dbReference>
<dbReference type="AlphaFoldDB" id="A0A7D3Y1C0"/>
<feature type="active site" description="Charge relay system" evidence="6">
    <location>
        <position position="146"/>
    </location>
</feature>
<dbReference type="InterPro" id="IPR034202">
    <property type="entry name" value="Subtilisin_Carlsberg-like"/>
</dbReference>
<sequence>MRSHGGSSYTLLSCKKSLINRIRRVGGIVHYISRYSGIVSAIIPHKRLKGILQAPGLLLVERDRQLVLPSPQYLKIWNRTFSTASGIPWNVERVWGKMPEPGAGKGVRVGIVDTGIDLHHPDLRQNIRGGVNLVQKGALPCDDHGHGTHVAGIVAARGHPGKVIGVAPSASLYAIKVLNIKGFCTVTTLIQAIDWGIKHKMDILNLSLGGGKAMPKVLIRAIQTAYRHGVLVVAAAGNSGNKAGTGDTVQTPARIPYSVAVSALDRGNRRSSFSATGPSLDIAAPGVEILSTYRYGKYALLQGTSQAAPHVSGALAVYKQRFPRATPTVLKKMLLSQAIPLKKKHLTGAGLVRIGP</sequence>
<reference evidence="9 10" key="1">
    <citation type="submission" date="2020-01" db="EMBL/GenBank/DDBJ databases">
        <authorList>
            <person name="Gulvik C.A."/>
            <person name="Batra D.G."/>
        </authorList>
    </citation>
    <scope>NUCLEOTIDE SEQUENCE [LARGE SCALE GENOMIC DNA]</scope>
    <source>
        <strain evidence="9 10">W9323</strain>
    </source>
</reference>
<evidence type="ECO:0000256" key="3">
    <source>
        <dbReference type="ARBA" id="ARBA00022723"/>
    </source>
</evidence>
<evidence type="ECO:0000259" key="8">
    <source>
        <dbReference type="Pfam" id="PF00082"/>
    </source>
</evidence>
<dbReference type="InterPro" id="IPR036852">
    <property type="entry name" value="Peptidase_S8/S53_dom_sf"/>
</dbReference>
<dbReference type="PROSITE" id="PS00138">
    <property type="entry name" value="SUBTILASE_SER"/>
    <property type="match status" value="1"/>
</dbReference>
<dbReference type="InterPro" id="IPR023827">
    <property type="entry name" value="Peptidase_S8_Asp-AS"/>
</dbReference>